<keyword evidence="9 15" id="KW-0520">NAD</keyword>
<keyword evidence="15" id="KW-0408">Iron</keyword>
<dbReference type="GO" id="GO:0005737">
    <property type="term" value="C:cytoplasm"/>
    <property type="evidence" value="ECO:0007669"/>
    <property type="project" value="TreeGrafter"/>
</dbReference>
<feature type="repeat" description="RCC1" evidence="14">
    <location>
        <begin position="444"/>
        <end position="492"/>
    </location>
</feature>
<keyword evidence="10" id="KW-0206">Cytoskeleton</keyword>
<dbReference type="PANTHER" id="PTHR45982">
    <property type="entry name" value="REGULATOR OF CHROMOSOME CONDENSATION"/>
    <property type="match status" value="1"/>
</dbReference>
<keyword evidence="15" id="KW-0479">Metal-binding</keyword>
<dbReference type="InterPro" id="IPR000408">
    <property type="entry name" value="Reg_chr_condens"/>
</dbReference>
<organism evidence="19 20">
    <name type="scientific">Tenebrio molitor</name>
    <name type="common">Yellow mealworm beetle</name>
    <dbReference type="NCBI Taxonomy" id="7067"/>
    <lineage>
        <taxon>Eukaryota</taxon>
        <taxon>Metazoa</taxon>
        <taxon>Ecdysozoa</taxon>
        <taxon>Arthropoda</taxon>
        <taxon>Hexapoda</taxon>
        <taxon>Insecta</taxon>
        <taxon>Pterygota</taxon>
        <taxon>Neoptera</taxon>
        <taxon>Endopterygota</taxon>
        <taxon>Coleoptera</taxon>
        <taxon>Polyphaga</taxon>
        <taxon>Cucujiformia</taxon>
        <taxon>Tenebrionidae</taxon>
        <taxon>Tenebrio</taxon>
    </lineage>
</organism>
<keyword evidence="5" id="KW-0963">Cytoplasm</keyword>
<feature type="region of interest" description="Disordered" evidence="16">
    <location>
        <begin position="827"/>
        <end position="891"/>
    </location>
</feature>
<dbReference type="Gene3D" id="2.130.10.30">
    <property type="entry name" value="Regulator of chromosome condensation 1/beta-lactamase-inhibitor protein II"/>
    <property type="match status" value="2"/>
</dbReference>
<feature type="compositionally biased region" description="Polar residues" evidence="16">
    <location>
        <begin position="865"/>
        <end position="874"/>
    </location>
</feature>
<dbReference type="InterPro" id="IPR027267">
    <property type="entry name" value="AH/BAR_dom_sf"/>
</dbReference>
<reference evidence="19" key="1">
    <citation type="journal article" date="2020" name="J Insects Food Feed">
        <title>The yellow mealworm (Tenebrio molitor) genome: a resource for the emerging insects as food and feed industry.</title>
        <authorList>
            <person name="Eriksson T."/>
            <person name="Andere A."/>
            <person name="Kelstrup H."/>
            <person name="Emery V."/>
            <person name="Picard C."/>
        </authorList>
    </citation>
    <scope>NUCLEOTIDE SEQUENCE</scope>
    <source>
        <strain evidence="19">Stoneville</strain>
        <tissue evidence="19">Whole head</tissue>
    </source>
</reference>
<dbReference type="AlphaFoldDB" id="A0A8J6H991"/>
<dbReference type="PROSITE" id="PS00626">
    <property type="entry name" value="RCC1_2"/>
    <property type="match status" value="2"/>
</dbReference>
<dbReference type="GO" id="GO:0005085">
    <property type="term" value="F:guanyl-nucleotide exchange factor activity"/>
    <property type="evidence" value="ECO:0007669"/>
    <property type="project" value="TreeGrafter"/>
</dbReference>
<evidence type="ECO:0000259" key="18">
    <source>
        <dbReference type="Pfam" id="PF25390"/>
    </source>
</evidence>
<evidence type="ECO:0000256" key="4">
    <source>
        <dbReference type="ARBA" id="ARBA00011163"/>
    </source>
</evidence>
<evidence type="ECO:0000256" key="14">
    <source>
        <dbReference type="PROSITE-ProRule" id="PRU00235"/>
    </source>
</evidence>
<feature type="domain" description="RCC1-like" evidence="18">
    <location>
        <begin position="184"/>
        <end position="530"/>
    </location>
</feature>
<gene>
    <name evidence="19" type="ORF">GEV33_012352</name>
</gene>
<dbReference type="HAMAP" id="MF_01356">
    <property type="entry name" value="NDH1_NuoB"/>
    <property type="match status" value="1"/>
</dbReference>
<evidence type="ECO:0000256" key="11">
    <source>
        <dbReference type="ARBA" id="ARBA00023273"/>
    </source>
</evidence>
<dbReference type="SUPFAM" id="SSF103657">
    <property type="entry name" value="BAR/IMD domain-like"/>
    <property type="match status" value="1"/>
</dbReference>
<evidence type="ECO:0000256" key="7">
    <source>
        <dbReference type="ARBA" id="ARBA00022737"/>
    </source>
</evidence>
<dbReference type="InterPro" id="IPR006138">
    <property type="entry name" value="NADH_UQ_OxRdtase_20Kd_su"/>
</dbReference>
<dbReference type="InterPro" id="IPR051553">
    <property type="entry name" value="Ran_GTPase-activating"/>
</dbReference>
<dbReference type="GO" id="GO:0060271">
    <property type="term" value="P:cilium assembly"/>
    <property type="evidence" value="ECO:0007669"/>
    <property type="project" value="InterPro"/>
</dbReference>
<feature type="domain" description="NADH:ubiquinone oxidoreductase-like 20kDa subunit" evidence="17">
    <location>
        <begin position="71"/>
        <end position="178"/>
    </location>
</feature>
<feature type="repeat" description="RCC1" evidence="14">
    <location>
        <begin position="178"/>
        <end position="234"/>
    </location>
</feature>
<dbReference type="GO" id="GO:0008137">
    <property type="term" value="F:NADH dehydrogenase (ubiquinone) activity"/>
    <property type="evidence" value="ECO:0007669"/>
    <property type="project" value="InterPro"/>
</dbReference>
<keyword evidence="6" id="KW-0344">Guanine-nucleotide releasing factor</keyword>
<evidence type="ECO:0000256" key="15">
    <source>
        <dbReference type="RuleBase" id="RU004464"/>
    </source>
</evidence>
<sequence length="891" mass="98638">MLRFRSLVKSRSLGRVLYRNESTATNANQKPRPYSPFRPKGKLEWTLARLDDLLNWGRKTSLWPLTFGLACCAVEMMHIAAPRYDMDRYGVVFRASPRQTEVVIVAGTVTNKMAASLRKVYDQMSEPKWVISMGSCANGGGYYHYSYSVVRGCDRIIPVDVYVPGCPPTAEALMYAVLLLQKKGANSYGQLGLGHKSDEEVAPKEVNLADSDLLADNIVAIAGGGGHTLILDKNGYVYGCGWNSKGQLGTSDDTLKFTQIEILKGFRIVQISCGWDFSAAVSDCGKQFVWGNNSYTQLGLSKSITCTGIPSRLQVSQKLATGFRQVSCGLRHSAMLTKDGGLLVAGTGSKGQLGLGDNFDDNNYLSISKVPDLEEIVSIASGQHHTVVLKEDGTVFSWGENKFGQLGIDPNISNSFVPMEIFHDLNLASVYAGWTHTAALTKSGEVFTWGRNTYGQLGAQREVTYKPEKVAGLKDVSQLSVGSEHNLAVTKEGKLFVWGWNEHGSCGTADKNDVVKPTQVLANRKVKSAFACTVSPPVTRETGVRFPAGETFFLLFFICKNVYHGGNATFFSEQEAKFVQDRIVSVERTIAELCHVFGQYSRKAARLRDKGDEIAKISLDHAESETINKSLSLALENFADCISLLSSYGDLRVQNLDSKVIKEFGRYEDICKHAKDEVKQIYNAREKEIARRRQLDRIKERNPRNRQQVIQAETELVKASAEFSKTLRNLDEKSTEFEKQKLHDIKSILLDFVSVEMGYHARALEVLTNAYKGISSIDEEADLEDFQKISRKVEADFKKSLRGPDSARSGRSGNLFRASNSLGSLGALFSSNPKKRRGIPPHLSKSEETLDSMKQSISDTEDSVSDTVNVSENQSDTEEHSSPVRARKPRK</sequence>
<dbReference type="InterPro" id="IPR006137">
    <property type="entry name" value="NADH_UbQ_OxRdtase-like_20kDa"/>
</dbReference>
<dbReference type="GO" id="GO:0051539">
    <property type="term" value="F:4 iron, 4 sulfur cluster binding"/>
    <property type="evidence" value="ECO:0007669"/>
    <property type="project" value="UniProtKB-KW"/>
</dbReference>
<comment type="subunit">
    <text evidence="4">Complex I is composed of 45 different subunits This is a component of the iron-sulfur (IP) fragment of the enzyme.</text>
</comment>
<dbReference type="FunFam" id="3.40.50.12280:FF:000001">
    <property type="entry name" value="NADH-quinone oxidoreductase subunit B 2"/>
    <property type="match status" value="1"/>
</dbReference>
<dbReference type="PROSITE" id="PS50012">
    <property type="entry name" value="RCC1_3"/>
    <property type="match status" value="6"/>
</dbReference>
<evidence type="ECO:0000256" key="5">
    <source>
        <dbReference type="ARBA" id="ARBA00022490"/>
    </source>
</evidence>
<comment type="similarity">
    <text evidence="3 15">Belongs to the complex I 20 kDa subunit family.</text>
</comment>
<dbReference type="Pfam" id="PF06730">
    <property type="entry name" value="FAM92"/>
    <property type="match status" value="1"/>
</dbReference>
<comment type="subcellular location">
    <subcellularLocation>
        <location evidence="1">Cell projection</location>
        <location evidence="1">Cilium</location>
    </subcellularLocation>
    <subcellularLocation>
        <location evidence="2">Cytoplasm</location>
        <location evidence="2">Cytoskeleton</location>
    </subcellularLocation>
</comment>
<evidence type="ECO:0000256" key="16">
    <source>
        <dbReference type="SAM" id="MobiDB-lite"/>
    </source>
</evidence>
<evidence type="ECO:0000256" key="10">
    <source>
        <dbReference type="ARBA" id="ARBA00023212"/>
    </source>
</evidence>
<keyword evidence="7" id="KW-0677">Repeat</keyword>
<feature type="repeat" description="RCC1" evidence="14">
    <location>
        <begin position="340"/>
        <end position="392"/>
    </location>
</feature>
<dbReference type="GO" id="GO:0046872">
    <property type="term" value="F:metal ion binding"/>
    <property type="evidence" value="ECO:0007669"/>
    <property type="project" value="UniProtKB-KW"/>
</dbReference>
<keyword evidence="15" id="KW-0411">Iron-sulfur</keyword>
<dbReference type="PRINTS" id="PR00633">
    <property type="entry name" value="RCCNDNSATION"/>
</dbReference>
<evidence type="ECO:0000256" key="12">
    <source>
        <dbReference type="ARBA" id="ARBA00029449"/>
    </source>
</evidence>
<evidence type="ECO:0000313" key="19">
    <source>
        <dbReference type="EMBL" id="KAH0810435.1"/>
    </source>
</evidence>
<dbReference type="NCBIfam" id="TIGR01957">
    <property type="entry name" value="nuoB_fam"/>
    <property type="match status" value="1"/>
</dbReference>
<dbReference type="InterPro" id="IPR035590">
    <property type="entry name" value="BAR_CBAR1/2"/>
</dbReference>
<dbReference type="SUPFAM" id="SSF56770">
    <property type="entry name" value="HydA/Nqo6-like"/>
    <property type="match status" value="1"/>
</dbReference>
<dbReference type="Gene3D" id="3.40.50.12280">
    <property type="match status" value="1"/>
</dbReference>
<dbReference type="Pfam" id="PF25390">
    <property type="entry name" value="WD40_RLD"/>
    <property type="match status" value="1"/>
</dbReference>
<accession>A0A8J6H991</accession>
<dbReference type="CDD" id="cd07598">
    <property type="entry name" value="BAR_FAM92"/>
    <property type="match status" value="1"/>
</dbReference>
<feature type="repeat" description="RCC1" evidence="14">
    <location>
        <begin position="393"/>
        <end position="443"/>
    </location>
</feature>
<name>A0A8J6H991_TENMO</name>
<evidence type="ECO:0000313" key="20">
    <source>
        <dbReference type="Proteomes" id="UP000719412"/>
    </source>
</evidence>
<feature type="repeat" description="RCC1" evidence="14">
    <location>
        <begin position="235"/>
        <end position="284"/>
    </location>
</feature>
<feature type="repeat" description="RCC1" evidence="14">
    <location>
        <begin position="285"/>
        <end position="339"/>
    </location>
</feature>
<keyword evidence="11" id="KW-0966">Cell projection</keyword>
<evidence type="ECO:0000256" key="3">
    <source>
        <dbReference type="ARBA" id="ARBA00009173"/>
    </source>
</evidence>
<keyword evidence="15" id="KW-0004">4Fe-4S</keyword>
<evidence type="ECO:0000256" key="9">
    <source>
        <dbReference type="ARBA" id="ARBA00023027"/>
    </source>
</evidence>
<evidence type="ECO:0000256" key="13">
    <source>
        <dbReference type="ARBA" id="ARBA00071853"/>
    </source>
</evidence>
<evidence type="ECO:0000256" key="6">
    <source>
        <dbReference type="ARBA" id="ARBA00022658"/>
    </source>
</evidence>
<dbReference type="InterPro" id="IPR009602">
    <property type="entry name" value="CBAR/FAM92"/>
</dbReference>
<reference evidence="19" key="2">
    <citation type="submission" date="2021-08" db="EMBL/GenBank/DDBJ databases">
        <authorList>
            <person name="Eriksson T."/>
        </authorList>
    </citation>
    <scope>NUCLEOTIDE SEQUENCE</scope>
    <source>
        <strain evidence="19">Stoneville</strain>
        <tissue evidence="19">Whole head</tissue>
    </source>
</reference>
<evidence type="ECO:0000256" key="2">
    <source>
        <dbReference type="ARBA" id="ARBA00004245"/>
    </source>
</evidence>
<keyword evidence="20" id="KW-1185">Reference proteome</keyword>
<comment type="caution">
    <text evidence="19">The sequence shown here is derived from an EMBL/GenBank/DDBJ whole genome shotgun (WGS) entry which is preliminary data.</text>
</comment>
<dbReference type="Proteomes" id="UP000719412">
    <property type="component" value="Unassembled WGS sequence"/>
</dbReference>
<dbReference type="SUPFAM" id="SSF50985">
    <property type="entry name" value="RCC1/BLIP-II"/>
    <property type="match status" value="1"/>
</dbReference>
<dbReference type="Gene3D" id="1.20.1270.60">
    <property type="entry name" value="Arfaptin homology (AH) domain/BAR domain"/>
    <property type="match status" value="1"/>
</dbReference>
<proteinExistence type="inferred from homology"/>
<protein>
    <recommendedName>
        <fullName evidence="13">Probable NADH dehydrogenase [ubiquinone] iron-sulfur protein 7, mitochondrial</fullName>
    </recommendedName>
</protein>
<dbReference type="InterPro" id="IPR058923">
    <property type="entry name" value="RCC1-like_dom"/>
</dbReference>
<evidence type="ECO:0000256" key="8">
    <source>
        <dbReference type="ARBA" id="ARBA00022794"/>
    </source>
</evidence>
<dbReference type="PANTHER" id="PTHR45982:SF8">
    <property type="entry name" value="E3 UBIQUITIN-PROTEIN LIGASE HERC2-LIKE PROTEIN-RELATED"/>
    <property type="match status" value="1"/>
</dbReference>
<dbReference type="GO" id="GO:0005856">
    <property type="term" value="C:cytoskeleton"/>
    <property type="evidence" value="ECO:0007669"/>
    <property type="project" value="UniProtKB-SubCell"/>
</dbReference>
<evidence type="ECO:0000256" key="1">
    <source>
        <dbReference type="ARBA" id="ARBA00004138"/>
    </source>
</evidence>
<dbReference type="PROSITE" id="PS01150">
    <property type="entry name" value="COMPLEX1_20K"/>
    <property type="match status" value="1"/>
</dbReference>
<evidence type="ECO:0000259" key="17">
    <source>
        <dbReference type="Pfam" id="PF01058"/>
    </source>
</evidence>
<dbReference type="Pfam" id="PF01058">
    <property type="entry name" value="Oxidored_q6"/>
    <property type="match status" value="1"/>
</dbReference>
<dbReference type="GO" id="GO:0005929">
    <property type="term" value="C:cilium"/>
    <property type="evidence" value="ECO:0007669"/>
    <property type="project" value="UniProtKB-SubCell"/>
</dbReference>
<keyword evidence="8" id="KW-0970">Cilium biogenesis/degradation</keyword>
<comment type="similarity">
    <text evidence="12">Belongs to the CIBAR family.</text>
</comment>
<dbReference type="InterPro" id="IPR009091">
    <property type="entry name" value="RCC1/BLIP-II"/>
</dbReference>
<dbReference type="EMBL" id="JABDTM020027484">
    <property type="protein sequence ID" value="KAH0810435.1"/>
    <property type="molecule type" value="Genomic_DNA"/>
</dbReference>
<dbReference type="GO" id="GO:0048038">
    <property type="term" value="F:quinone binding"/>
    <property type="evidence" value="ECO:0007669"/>
    <property type="project" value="InterPro"/>
</dbReference>
<dbReference type="NCBIfam" id="NF005012">
    <property type="entry name" value="PRK06411.1"/>
    <property type="match status" value="1"/>
</dbReference>